<dbReference type="GO" id="GO:0000287">
    <property type="term" value="F:magnesium ion binding"/>
    <property type="evidence" value="ECO:0007669"/>
    <property type="project" value="InterPro"/>
</dbReference>
<dbReference type="RefSeq" id="WP_020815392.1">
    <property type="nucleotide sequence ID" value="NZ_ATAY01000030.1"/>
</dbReference>
<feature type="domain" description="4'-phosphopantetheinyl transferase" evidence="2">
    <location>
        <begin position="79"/>
        <end position="156"/>
    </location>
</feature>
<dbReference type="InterPro" id="IPR037143">
    <property type="entry name" value="4-PPantetheinyl_Trfase_dom_sf"/>
</dbReference>
<evidence type="ECO:0000259" key="2">
    <source>
        <dbReference type="Pfam" id="PF01648"/>
    </source>
</evidence>
<dbReference type="Pfam" id="PF01648">
    <property type="entry name" value="ACPS"/>
    <property type="match status" value="1"/>
</dbReference>
<evidence type="ECO:0000256" key="1">
    <source>
        <dbReference type="ARBA" id="ARBA00022679"/>
    </source>
</evidence>
<name>U4R3M3_9FIRM</name>
<dbReference type="EMBL" id="ATAY01000030">
    <property type="protein sequence ID" value="EPR12226.1"/>
    <property type="molecule type" value="Genomic_DNA"/>
</dbReference>
<comment type="caution">
    <text evidence="3">The sequence shown here is derived from an EMBL/GenBank/DDBJ whole genome shotgun (WGS) entry which is preliminary data.</text>
</comment>
<accession>U4R3M3</accession>
<evidence type="ECO:0000313" key="3">
    <source>
        <dbReference type="EMBL" id="EPR12226.1"/>
    </source>
</evidence>
<dbReference type="Proteomes" id="UP000016860">
    <property type="component" value="Unassembled WGS sequence"/>
</dbReference>
<proteinExistence type="predicted"/>
<dbReference type="OrthoDB" id="9808281at2"/>
<dbReference type="Gene3D" id="3.90.470.20">
    <property type="entry name" value="4'-phosphopantetheinyl transferase domain"/>
    <property type="match status" value="2"/>
</dbReference>
<dbReference type="GO" id="GO:0008897">
    <property type="term" value="F:holo-[acyl-carrier-protein] synthase activity"/>
    <property type="evidence" value="ECO:0007669"/>
    <property type="project" value="InterPro"/>
</dbReference>
<dbReference type="InterPro" id="IPR008278">
    <property type="entry name" value="4-PPantetheinyl_Trfase_dom"/>
</dbReference>
<dbReference type="SUPFAM" id="SSF56214">
    <property type="entry name" value="4'-phosphopantetheinyl transferase"/>
    <property type="match status" value="1"/>
</dbReference>
<keyword evidence="1" id="KW-0808">Transferase</keyword>
<dbReference type="PATRIC" id="fig|1330534.3.peg.1843"/>
<protein>
    <recommendedName>
        <fullName evidence="2">4'-phosphopantetheinyl transferase domain-containing protein</fullName>
    </recommendedName>
</protein>
<evidence type="ECO:0000313" key="4">
    <source>
        <dbReference type="Proteomes" id="UP000016860"/>
    </source>
</evidence>
<dbReference type="AlphaFoldDB" id="U4R3M3"/>
<reference evidence="3 4" key="1">
    <citation type="journal article" date="2013" name="Genome Announc.">
        <title>Draft Genome Sequence of the Cellulolytic Bacterium Clostridium papyrosolvens C7 (ATCC 700395).</title>
        <authorList>
            <person name="Zepeda V."/>
            <person name="Dassa B."/>
            <person name="Borovok I."/>
            <person name="Lamed R."/>
            <person name="Bayer E.A."/>
            <person name="Cate J.H."/>
        </authorList>
    </citation>
    <scope>NUCLEOTIDE SEQUENCE [LARGE SCALE GENOMIC DNA]</scope>
    <source>
        <strain evidence="3 4">C7</strain>
    </source>
</reference>
<organism evidence="3 4">
    <name type="scientific">Ruminiclostridium papyrosolvens C7</name>
    <dbReference type="NCBI Taxonomy" id="1330534"/>
    <lineage>
        <taxon>Bacteria</taxon>
        <taxon>Bacillati</taxon>
        <taxon>Bacillota</taxon>
        <taxon>Clostridia</taxon>
        <taxon>Eubacteriales</taxon>
        <taxon>Oscillospiraceae</taxon>
        <taxon>Ruminiclostridium</taxon>
    </lineage>
</organism>
<gene>
    <name evidence="3" type="ORF">L323_09260</name>
</gene>
<dbReference type="STRING" id="1330534.L323_09260"/>
<sequence length="189" mass="22239">MKGKTKIYYMSFKSLNESNLEQLKQNEKKYMQILCEYAFKDYLRDSKENDLQDMPTGRTEHISKSHSNGYVVIGISPRPIGCDIEKVRTDWTREDLKKRICFYLDSDSQLAVLNSSDPQRNAIIAWTRKESYFKVHQTRCVSKEFEIASLYETVHGKHMKFVSIQVDKDMILTCYIDIKSDVEWIQVLV</sequence>